<evidence type="ECO:0000313" key="3">
    <source>
        <dbReference type="Proteomes" id="UP000014803"/>
    </source>
</evidence>
<feature type="region of interest" description="Disordered" evidence="1">
    <location>
        <begin position="182"/>
        <end position="205"/>
    </location>
</feature>
<gene>
    <name evidence="2" type="ORF">SCE1572_19850</name>
</gene>
<dbReference type="Proteomes" id="UP000014803">
    <property type="component" value="Chromosome"/>
</dbReference>
<sequence>MVRGHSIWKTTLIPEVLIKRAFPALLGGMIMTAAYQQASGISYLVEEAWLSGLPAARSEPPPPPPVLEPSDHATSAAAILARNPFDSRTGPLTPRPAHEEADEDPVAFGDPLLDPTCEGARVLLIAASEDPSWSFATIAVGRGEPLLRRAGDAVEGRSVLAIGWDRVWLAEPGARCQVRIGDNRRAPAPPARRPAPKPPKRGALPPEIASKIRKVSDTEFIVDRTAIDLVLEKQGELMRSARIVPVREGERVIGVRLSRVGAGSLLTAVGLRKGDTLRSINGFDLTDPQSALQAYARLRSADNLAIAVQRGGKDMTIDLRIR</sequence>
<dbReference type="EMBL" id="CP003969">
    <property type="protein sequence ID" value="AGP36550.1"/>
    <property type="molecule type" value="Genomic_DNA"/>
</dbReference>
<organism evidence="2 3">
    <name type="scientific">Sorangium cellulosum So0157-2</name>
    <dbReference type="NCBI Taxonomy" id="1254432"/>
    <lineage>
        <taxon>Bacteria</taxon>
        <taxon>Pseudomonadati</taxon>
        <taxon>Myxococcota</taxon>
        <taxon>Polyangia</taxon>
        <taxon>Polyangiales</taxon>
        <taxon>Polyangiaceae</taxon>
        <taxon>Sorangium</taxon>
    </lineage>
</organism>
<feature type="region of interest" description="Disordered" evidence="1">
    <location>
        <begin position="84"/>
        <end position="103"/>
    </location>
</feature>
<dbReference type="eggNOG" id="COG3031">
    <property type="taxonomic scope" value="Bacteria"/>
</dbReference>
<accession>S4XXD3</accession>
<dbReference type="AlphaFoldDB" id="S4XXD3"/>
<protein>
    <recommendedName>
        <fullName evidence="4">General secretion pathway protein GspC</fullName>
    </recommendedName>
</protein>
<proteinExistence type="predicted"/>
<dbReference type="NCBIfam" id="NF041515">
    <property type="entry name" value="GspC_delta"/>
    <property type="match status" value="1"/>
</dbReference>
<dbReference type="PATRIC" id="fig|1254432.3.peg.4489"/>
<reference evidence="2 3" key="1">
    <citation type="journal article" date="2013" name="Sci. Rep.">
        <title>Extraordinary expansion of a Sorangium cellulosum genome from an alkaline milieu.</title>
        <authorList>
            <person name="Han K."/>
            <person name="Li Z.F."/>
            <person name="Peng R."/>
            <person name="Zhu L.P."/>
            <person name="Zhou T."/>
            <person name="Wang L.G."/>
            <person name="Li S.G."/>
            <person name="Zhang X.B."/>
            <person name="Hu W."/>
            <person name="Wu Z.H."/>
            <person name="Qin N."/>
            <person name="Li Y.Z."/>
        </authorList>
    </citation>
    <scope>NUCLEOTIDE SEQUENCE [LARGE SCALE GENOMIC DNA]</scope>
    <source>
        <strain evidence="2 3">So0157-2</strain>
    </source>
</reference>
<dbReference type="RefSeq" id="WP_020735907.1">
    <property type="nucleotide sequence ID" value="NC_021658.1"/>
</dbReference>
<name>S4XXD3_SORCE</name>
<evidence type="ECO:0000313" key="2">
    <source>
        <dbReference type="EMBL" id="AGP36550.1"/>
    </source>
</evidence>
<dbReference type="KEGG" id="scu:SCE1572_19850"/>
<evidence type="ECO:0008006" key="4">
    <source>
        <dbReference type="Google" id="ProtNLM"/>
    </source>
</evidence>
<dbReference type="Gene3D" id="2.30.42.10">
    <property type="match status" value="1"/>
</dbReference>
<dbReference type="HOGENOM" id="CLU_943021_0_0_7"/>
<dbReference type="STRING" id="1254432.SCE1572_19850"/>
<evidence type="ECO:0000256" key="1">
    <source>
        <dbReference type="SAM" id="MobiDB-lite"/>
    </source>
</evidence>
<dbReference type="InterPro" id="IPR036034">
    <property type="entry name" value="PDZ_sf"/>
</dbReference>
<dbReference type="SUPFAM" id="SSF50156">
    <property type="entry name" value="PDZ domain-like"/>
    <property type="match status" value="1"/>
</dbReference>